<gene>
    <name evidence="2" type="ORF">AYP45_16570</name>
</gene>
<reference evidence="2 3" key="1">
    <citation type="journal article" date="2017" name="Water Res.">
        <title>Discovery and metagenomic analysis of an anammox bacterial enrichment related to Candidatus "Brocadia caroliniensis" in a full-scale glycerol-fed nitritation-denitritation separate centrate treatment process.</title>
        <authorList>
            <person name="Park H."/>
            <person name="Brotto A.C."/>
            <person name="van Loosdrecht M.C."/>
            <person name="Chandran K."/>
        </authorList>
    </citation>
    <scope>NUCLEOTIDE SEQUENCE [LARGE SCALE GENOMIC DNA]</scope>
    <source>
        <strain evidence="2">26THWARD</strain>
    </source>
</reference>
<proteinExistence type="predicted"/>
<dbReference type="Pfam" id="PF13701">
    <property type="entry name" value="DDE_Tnp_1_4"/>
    <property type="match status" value="1"/>
</dbReference>
<dbReference type="EMBL" id="AYTS01000173">
    <property type="protein sequence ID" value="OOP55118.1"/>
    <property type="molecule type" value="Genomic_DNA"/>
</dbReference>
<dbReference type="Proteomes" id="UP000189681">
    <property type="component" value="Unassembled WGS sequence"/>
</dbReference>
<dbReference type="InterPro" id="IPR025668">
    <property type="entry name" value="Tnp_DDE_dom"/>
</dbReference>
<feature type="domain" description="Transposase DDE" evidence="1">
    <location>
        <begin position="1"/>
        <end position="73"/>
    </location>
</feature>
<protein>
    <recommendedName>
        <fullName evidence="1">Transposase DDE domain-containing protein</fullName>
    </recommendedName>
</protein>
<comment type="caution">
    <text evidence="2">The sequence shown here is derived from an EMBL/GenBank/DDBJ whole genome shotgun (WGS) entry which is preliminary data.</text>
</comment>
<dbReference type="AlphaFoldDB" id="A0A1V4APS0"/>
<evidence type="ECO:0000259" key="1">
    <source>
        <dbReference type="Pfam" id="PF13701"/>
    </source>
</evidence>
<name>A0A1V4APS0_9BACT</name>
<evidence type="ECO:0000313" key="2">
    <source>
        <dbReference type="EMBL" id="OOP55118.1"/>
    </source>
</evidence>
<sequence length="74" mass="8414">MLCAKLRTSGVDASEGAKEEIERILNHLRSQWPGVKMVVRGDSGFAREEIMSWCEANQVDYLFGLARNSRLQEE</sequence>
<evidence type="ECO:0000313" key="3">
    <source>
        <dbReference type="Proteomes" id="UP000189681"/>
    </source>
</evidence>
<dbReference type="STRING" id="1004156.AYP45_16570"/>
<accession>A0A1V4APS0</accession>
<organism evidence="2 3">
    <name type="scientific">Candidatus Brocadia carolinensis</name>
    <dbReference type="NCBI Taxonomy" id="1004156"/>
    <lineage>
        <taxon>Bacteria</taxon>
        <taxon>Pseudomonadati</taxon>
        <taxon>Planctomycetota</taxon>
        <taxon>Candidatus Brocadiia</taxon>
        <taxon>Candidatus Brocadiales</taxon>
        <taxon>Candidatus Brocadiaceae</taxon>
        <taxon>Candidatus Brocadia</taxon>
    </lineage>
</organism>